<reference evidence="1 2" key="1">
    <citation type="submission" date="2015-01" db="EMBL/GenBank/DDBJ databases">
        <title>Vibrio sp. C1 JCM 19231 whole genome shotgun sequence.</title>
        <authorList>
            <person name="Sawabe T."/>
            <person name="Meirelles P."/>
            <person name="Feng G."/>
            <person name="Sayaka M."/>
            <person name="Hattori M."/>
            <person name="Ohkuma M."/>
        </authorList>
    </citation>
    <scope>NUCLEOTIDE SEQUENCE [LARGE SCALE GENOMIC DNA]</scope>
    <source>
        <strain evidence="2">JCM 19231</strain>
    </source>
</reference>
<name>A0A0B8NTC5_9VIBR</name>
<keyword evidence="2" id="KW-1185">Reference proteome</keyword>
<sequence>MRKKHNYFIDQTIQWLVSGDSTLLAYRMGDLKVILNNTSEAVCEEVDGENVELAPFSYLLA</sequence>
<dbReference type="Proteomes" id="UP000031671">
    <property type="component" value="Unassembled WGS sequence"/>
</dbReference>
<evidence type="ECO:0000313" key="2">
    <source>
        <dbReference type="Proteomes" id="UP000031671"/>
    </source>
</evidence>
<gene>
    <name evidence="1" type="ORF">JCM19231_5331</name>
</gene>
<comment type="caution">
    <text evidence="1">The sequence shown here is derived from an EMBL/GenBank/DDBJ whole genome shotgun (WGS) entry which is preliminary data.</text>
</comment>
<proteinExistence type="predicted"/>
<dbReference type="AlphaFoldDB" id="A0A0B8NTC5"/>
<evidence type="ECO:0000313" key="1">
    <source>
        <dbReference type="EMBL" id="GAM55557.1"/>
    </source>
</evidence>
<protein>
    <submittedName>
        <fullName evidence="1">Uncharacterized protein</fullName>
    </submittedName>
</protein>
<dbReference type="EMBL" id="BBRZ01000015">
    <property type="protein sequence ID" value="GAM55557.1"/>
    <property type="molecule type" value="Genomic_DNA"/>
</dbReference>
<accession>A0A0B8NTC5</accession>
<reference evidence="1 2" key="2">
    <citation type="submission" date="2015-01" db="EMBL/GenBank/DDBJ databases">
        <authorList>
            <consortium name="NBRP consortium"/>
            <person name="Sawabe T."/>
            <person name="Meirelles P."/>
            <person name="Feng G."/>
            <person name="Sayaka M."/>
            <person name="Hattori M."/>
            <person name="Ohkuma M."/>
        </authorList>
    </citation>
    <scope>NUCLEOTIDE SEQUENCE [LARGE SCALE GENOMIC DNA]</scope>
    <source>
        <strain evidence="2">JCM 19231</strain>
    </source>
</reference>
<organism evidence="1 2">
    <name type="scientific">Vibrio ishigakensis</name>
    <dbReference type="NCBI Taxonomy" id="1481914"/>
    <lineage>
        <taxon>Bacteria</taxon>
        <taxon>Pseudomonadati</taxon>
        <taxon>Pseudomonadota</taxon>
        <taxon>Gammaproteobacteria</taxon>
        <taxon>Vibrionales</taxon>
        <taxon>Vibrionaceae</taxon>
        <taxon>Vibrio</taxon>
    </lineage>
</organism>